<dbReference type="InterPro" id="IPR029052">
    <property type="entry name" value="Metallo-depent_PP-like"/>
</dbReference>
<dbReference type="Proteomes" id="UP001583172">
    <property type="component" value="Unassembled WGS sequence"/>
</dbReference>
<evidence type="ECO:0008006" key="4">
    <source>
        <dbReference type="Google" id="ProtNLM"/>
    </source>
</evidence>
<proteinExistence type="predicted"/>
<reference evidence="2 3" key="1">
    <citation type="journal article" date="2024" name="Commun. Biol.">
        <title>Comparative genomic analysis of thermophilic fungi reveals convergent evolutionary adaptations and gene losses.</title>
        <authorList>
            <person name="Steindorff A.S."/>
            <person name="Aguilar-Pontes M.V."/>
            <person name="Robinson A.J."/>
            <person name="Andreopoulos B."/>
            <person name="LaButti K."/>
            <person name="Kuo A."/>
            <person name="Mondo S."/>
            <person name="Riley R."/>
            <person name="Otillar R."/>
            <person name="Haridas S."/>
            <person name="Lipzen A."/>
            <person name="Grimwood J."/>
            <person name="Schmutz J."/>
            <person name="Clum A."/>
            <person name="Reid I.D."/>
            <person name="Moisan M.C."/>
            <person name="Butler G."/>
            <person name="Nguyen T.T.M."/>
            <person name="Dewar K."/>
            <person name="Conant G."/>
            <person name="Drula E."/>
            <person name="Henrissat B."/>
            <person name="Hansel C."/>
            <person name="Singer S."/>
            <person name="Hutchinson M.I."/>
            <person name="de Vries R.P."/>
            <person name="Natvig D.O."/>
            <person name="Powell A.J."/>
            <person name="Tsang A."/>
            <person name="Grigoriev I.V."/>
        </authorList>
    </citation>
    <scope>NUCLEOTIDE SEQUENCE [LARGE SCALE GENOMIC DNA]</scope>
    <source>
        <strain evidence="2 3">CBS 620.91</strain>
    </source>
</reference>
<evidence type="ECO:0000313" key="3">
    <source>
        <dbReference type="Proteomes" id="UP001583172"/>
    </source>
</evidence>
<dbReference type="Gene3D" id="3.60.21.10">
    <property type="match status" value="1"/>
</dbReference>
<accession>A0ABR3V8S6</accession>
<comment type="caution">
    <text evidence="2">The sequence shown here is derived from an EMBL/GenBank/DDBJ whole genome shotgun (WGS) entry which is preliminary data.</text>
</comment>
<keyword evidence="3" id="KW-1185">Reference proteome</keyword>
<protein>
    <recommendedName>
        <fullName evidence="4">Calcineurin-like phosphoesterase domain-containing protein</fullName>
    </recommendedName>
</protein>
<feature type="region of interest" description="Disordered" evidence="1">
    <location>
        <begin position="326"/>
        <end position="350"/>
    </location>
</feature>
<gene>
    <name evidence="2" type="ORF">VTJ49DRAFT_2986</name>
</gene>
<name>A0ABR3V8S6_HUMIN</name>
<sequence length="417" mass="44759">MSRLTQRTRIVCISDTHNTAVKLPKGDVLVHAGDLTNQGSYSELSKAVQWLEKADYEVKIVIADEAFYAQHGSNFHNQIPQDSAKCRALLASSRSIIYLEHSSVTVRLKRPDGPRTEFTVFGSPYSPQYGTWAFMYPRADAGAAADADTTADASGQRGSSGDALSPNKTAAALWSAIPLTTDLLITHTPAATHRDDGCGCPELAKTLSVVRPRLHVCGHVHQARGAERVMWDVDGRPAEEDPAAAPAAAILSREPWQDPNPDPTSAKISLVDLTSRKGNRPLAFYEGLVVVAPPDETPNAPHVAAGPTSGWSDGASHLVGDTVERQSGEQAPFGPADSCESGVRQPDRSGRRETCVVNAAIMATGWPHVGGKRLNKPIVVDIDLPECVFYCRSRFLETSRPLATGAACRTGCDLFDT</sequence>
<evidence type="ECO:0000313" key="2">
    <source>
        <dbReference type="EMBL" id="KAL1838160.1"/>
    </source>
</evidence>
<dbReference type="EMBL" id="JAZGSY010000234">
    <property type="protein sequence ID" value="KAL1838160.1"/>
    <property type="molecule type" value="Genomic_DNA"/>
</dbReference>
<dbReference type="PANTHER" id="PTHR12905">
    <property type="entry name" value="METALLOPHOSPHOESTERASE"/>
    <property type="match status" value="1"/>
</dbReference>
<evidence type="ECO:0000256" key="1">
    <source>
        <dbReference type="SAM" id="MobiDB-lite"/>
    </source>
</evidence>
<organism evidence="2 3">
    <name type="scientific">Humicola insolens</name>
    <name type="common">Soft-rot fungus</name>
    <dbReference type="NCBI Taxonomy" id="85995"/>
    <lineage>
        <taxon>Eukaryota</taxon>
        <taxon>Fungi</taxon>
        <taxon>Dikarya</taxon>
        <taxon>Ascomycota</taxon>
        <taxon>Pezizomycotina</taxon>
        <taxon>Sordariomycetes</taxon>
        <taxon>Sordariomycetidae</taxon>
        <taxon>Sordariales</taxon>
        <taxon>Chaetomiaceae</taxon>
        <taxon>Mycothermus</taxon>
    </lineage>
</organism>
<feature type="region of interest" description="Disordered" evidence="1">
    <location>
        <begin position="298"/>
        <end position="317"/>
    </location>
</feature>
<dbReference type="PANTHER" id="PTHR12905:SF16">
    <property type="entry name" value="SER_THR PROTEIN PHOSPHATASE FAMILY PROTEIN (AFU_ORTHOLOGUE AFUA_1G06000)"/>
    <property type="match status" value="1"/>
</dbReference>
<dbReference type="SUPFAM" id="SSF56300">
    <property type="entry name" value="Metallo-dependent phosphatases"/>
    <property type="match status" value="1"/>
</dbReference>
<dbReference type="InterPro" id="IPR051693">
    <property type="entry name" value="UPF0046_metallophosphoest"/>
</dbReference>